<keyword evidence="3" id="KW-0804">Transcription</keyword>
<dbReference type="InterPro" id="IPR051081">
    <property type="entry name" value="HTH_MetalResp_TranReg"/>
</dbReference>
<gene>
    <name evidence="5" type="ORF">ACFQ3W_05720</name>
</gene>
<proteinExistence type="predicted"/>
<accession>A0ABW3RU03</accession>
<dbReference type="InterPro" id="IPR036388">
    <property type="entry name" value="WH-like_DNA-bd_sf"/>
</dbReference>
<dbReference type="NCBIfam" id="NF033788">
    <property type="entry name" value="HTH_metalloreg"/>
    <property type="match status" value="1"/>
</dbReference>
<keyword evidence="1" id="KW-0805">Transcription regulation</keyword>
<keyword evidence="6" id="KW-1185">Reference proteome</keyword>
<dbReference type="RefSeq" id="WP_379317534.1">
    <property type="nucleotide sequence ID" value="NZ_JBHTLM010000003.1"/>
</dbReference>
<dbReference type="PANTHER" id="PTHR33154">
    <property type="entry name" value="TRANSCRIPTIONAL REGULATOR, ARSR FAMILY"/>
    <property type="match status" value="1"/>
</dbReference>
<dbReference type="SMART" id="SM00418">
    <property type="entry name" value="HTH_ARSR"/>
    <property type="match status" value="1"/>
</dbReference>
<dbReference type="PROSITE" id="PS50987">
    <property type="entry name" value="HTH_ARSR_2"/>
    <property type="match status" value="1"/>
</dbReference>
<dbReference type="Gene3D" id="1.10.10.10">
    <property type="entry name" value="Winged helix-like DNA-binding domain superfamily/Winged helix DNA-binding domain"/>
    <property type="match status" value="1"/>
</dbReference>
<dbReference type="Pfam" id="PF01022">
    <property type="entry name" value="HTH_5"/>
    <property type="match status" value="1"/>
</dbReference>
<dbReference type="CDD" id="cd00090">
    <property type="entry name" value="HTH_ARSR"/>
    <property type="match status" value="1"/>
</dbReference>
<dbReference type="InterPro" id="IPR011991">
    <property type="entry name" value="ArsR-like_HTH"/>
</dbReference>
<dbReference type="PRINTS" id="PR00778">
    <property type="entry name" value="HTHARSR"/>
</dbReference>
<evidence type="ECO:0000256" key="3">
    <source>
        <dbReference type="ARBA" id="ARBA00023163"/>
    </source>
</evidence>
<evidence type="ECO:0000259" key="4">
    <source>
        <dbReference type="PROSITE" id="PS50987"/>
    </source>
</evidence>
<sequence>MSTPVDEMSDVFKLLGDKTRLTIISLLKGQSELCVCEIVDYLQTTQPNVSQHLRKLKSAGLVSEKRKGQWIYYTLTLEDKPYLQGVLEHLPSLKQETACCNVTDRQK</sequence>
<dbReference type="Proteomes" id="UP001597262">
    <property type="component" value="Unassembled WGS sequence"/>
</dbReference>
<evidence type="ECO:0000313" key="5">
    <source>
        <dbReference type="EMBL" id="MFD1175802.1"/>
    </source>
</evidence>
<evidence type="ECO:0000313" key="6">
    <source>
        <dbReference type="Proteomes" id="UP001597262"/>
    </source>
</evidence>
<reference evidence="6" key="1">
    <citation type="journal article" date="2019" name="Int. J. Syst. Evol. Microbiol.">
        <title>The Global Catalogue of Microorganisms (GCM) 10K type strain sequencing project: providing services to taxonomists for standard genome sequencing and annotation.</title>
        <authorList>
            <consortium name="The Broad Institute Genomics Platform"/>
            <consortium name="The Broad Institute Genome Sequencing Center for Infectious Disease"/>
            <person name="Wu L."/>
            <person name="Ma J."/>
        </authorList>
    </citation>
    <scope>NUCLEOTIDE SEQUENCE [LARGE SCALE GENOMIC DNA]</scope>
    <source>
        <strain evidence="6">CCUG 59189</strain>
    </source>
</reference>
<dbReference type="SUPFAM" id="SSF46785">
    <property type="entry name" value="Winged helix' DNA-binding domain"/>
    <property type="match status" value="1"/>
</dbReference>
<name>A0ABW3RU03_9BACL</name>
<protein>
    <submittedName>
        <fullName evidence="5">ArsR/SmtB family transcription factor</fullName>
    </submittedName>
</protein>
<keyword evidence="2" id="KW-0238">DNA-binding</keyword>
<organism evidence="5 6">
    <name type="scientific">Paenibacillus puldeungensis</name>
    <dbReference type="NCBI Taxonomy" id="696536"/>
    <lineage>
        <taxon>Bacteria</taxon>
        <taxon>Bacillati</taxon>
        <taxon>Bacillota</taxon>
        <taxon>Bacilli</taxon>
        <taxon>Bacillales</taxon>
        <taxon>Paenibacillaceae</taxon>
        <taxon>Paenibacillus</taxon>
    </lineage>
</organism>
<dbReference type="InterPro" id="IPR001845">
    <property type="entry name" value="HTH_ArsR_DNA-bd_dom"/>
</dbReference>
<evidence type="ECO:0000256" key="2">
    <source>
        <dbReference type="ARBA" id="ARBA00023125"/>
    </source>
</evidence>
<comment type="caution">
    <text evidence="5">The sequence shown here is derived from an EMBL/GenBank/DDBJ whole genome shotgun (WGS) entry which is preliminary data.</text>
</comment>
<dbReference type="EMBL" id="JBHTLM010000003">
    <property type="protein sequence ID" value="MFD1175802.1"/>
    <property type="molecule type" value="Genomic_DNA"/>
</dbReference>
<evidence type="ECO:0000256" key="1">
    <source>
        <dbReference type="ARBA" id="ARBA00023015"/>
    </source>
</evidence>
<dbReference type="InterPro" id="IPR036390">
    <property type="entry name" value="WH_DNA-bd_sf"/>
</dbReference>
<dbReference type="PANTHER" id="PTHR33154:SF18">
    <property type="entry name" value="ARSENICAL RESISTANCE OPERON REPRESSOR"/>
    <property type="match status" value="1"/>
</dbReference>
<feature type="domain" description="HTH arsR-type" evidence="4">
    <location>
        <begin position="1"/>
        <end position="94"/>
    </location>
</feature>